<reference evidence="2 3" key="1">
    <citation type="submission" date="2015-10" db="EMBL/GenBank/DDBJ databases">
        <title>Draft genome sequence of Streptomyces pseudovenezuelae DSM 40212, type strain for the species Streptomyces pseudovenezuelae.</title>
        <authorList>
            <person name="Ruckert C."/>
            <person name="Winkler A."/>
            <person name="Kalinowski J."/>
            <person name="Kampfer P."/>
            <person name="Glaeser S."/>
        </authorList>
    </citation>
    <scope>NUCLEOTIDE SEQUENCE [LARGE SCALE GENOMIC DNA]</scope>
    <source>
        <strain evidence="2 3">DSM 40212</strain>
    </source>
</reference>
<sequence>MRRPPTPDQGRPSDVRDDGLRHVDSRSRPGGATAIPRPRSIDASAGTARAVTADRERLFTDRMRAYGVDAYPGTSRPPRALGLRRHGADIVPPGLGELVAQGASK</sequence>
<feature type="compositionally biased region" description="Basic and acidic residues" evidence="1">
    <location>
        <begin position="11"/>
        <end position="27"/>
    </location>
</feature>
<evidence type="ECO:0000313" key="2">
    <source>
        <dbReference type="EMBL" id="KUM84240.1"/>
    </source>
</evidence>
<organism evidence="2 3">
    <name type="scientific">Streptomyces pseudovenezuelae</name>
    <dbReference type="NCBI Taxonomy" id="67350"/>
    <lineage>
        <taxon>Bacteria</taxon>
        <taxon>Bacillati</taxon>
        <taxon>Actinomycetota</taxon>
        <taxon>Actinomycetes</taxon>
        <taxon>Kitasatosporales</taxon>
        <taxon>Streptomycetaceae</taxon>
        <taxon>Streptomyces</taxon>
        <taxon>Streptomyces aurantiacus group</taxon>
    </lineage>
</organism>
<feature type="region of interest" description="Disordered" evidence="1">
    <location>
        <begin position="1"/>
        <end position="51"/>
    </location>
</feature>
<dbReference type="AlphaFoldDB" id="A0A101N0C7"/>
<evidence type="ECO:0000313" key="3">
    <source>
        <dbReference type="Proteomes" id="UP000053039"/>
    </source>
</evidence>
<accession>A0A101N0C7</accession>
<proteinExistence type="predicted"/>
<protein>
    <submittedName>
        <fullName evidence="2">Uncharacterized protein</fullName>
    </submittedName>
</protein>
<gene>
    <name evidence="2" type="ORF">AQI94_32055</name>
</gene>
<name>A0A101N0C7_9ACTN</name>
<dbReference type="Proteomes" id="UP000053039">
    <property type="component" value="Unassembled WGS sequence"/>
</dbReference>
<dbReference type="EMBL" id="LMWM01000036">
    <property type="protein sequence ID" value="KUM84240.1"/>
    <property type="molecule type" value="Genomic_DNA"/>
</dbReference>
<evidence type="ECO:0000256" key="1">
    <source>
        <dbReference type="SAM" id="MobiDB-lite"/>
    </source>
</evidence>
<comment type="caution">
    <text evidence="2">The sequence shown here is derived from an EMBL/GenBank/DDBJ whole genome shotgun (WGS) entry which is preliminary data.</text>
</comment>